<protein>
    <recommendedName>
        <fullName evidence="5">Transmembrane protein</fullName>
    </recommendedName>
</protein>
<name>A0ABT5U7U7_9GAMM</name>
<feature type="transmembrane region" description="Helical" evidence="2">
    <location>
        <begin position="44"/>
        <end position="63"/>
    </location>
</feature>
<keyword evidence="2" id="KW-1133">Transmembrane helix</keyword>
<dbReference type="RefSeq" id="WP_274688799.1">
    <property type="nucleotide sequence ID" value="NZ_JAPMOU010000011.1"/>
</dbReference>
<sequence length="92" mass="9823">MESDTESLDYENWGSSENSNTPPPPVPLQRPEPLEKDRHVYRTAVYALSSGIFIGLIGSVWLASNDKEIPQILVAIASACAGALGALIAPKS</sequence>
<feature type="transmembrane region" description="Helical" evidence="2">
    <location>
        <begin position="69"/>
        <end position="89"/>
    </location>
</feature>
<keyword evidence="2" id="KW-0472">Membrane</keyword>
<gene>
    <name evidence="3" type="ORF">ORQ98_10720</name>
</gene>
<feature type="region of interest" description="Disordered" evidence="1">
    <location>
        <begin position="1"/>
        <end position="34"/>
    </location>
</feature>
<keyword evidence="4" id="KW-1185">Reference proteome</keyword>
<comment type="caution">
    <text evidence="3">The sequence shown here is derived from an EMBL/GenBank/DDBJ whole genome shotgun (WGS) entry which is preliminary data.</text>
</comment>
<organism evidence="3 4">
    <name type="scientific">Spartinivicinus poritis</name>
    <dbReference type="NCBI Taxonomy" id="2994640"/>
    <lineage>
        <taxon>Bacteria</taxon>
        <taxon>Pseudomonadati</taxon>
        <taxon>Pseudomonadota</taxon>
        <taxon>Gammaproteobacteria</taxon>
        <taxon>Oceanospirillales</taxon>
        <taxon>Zooshikellaceae</taxon>
        <taxon>Spartinivicinus</taxon>
    </lineage>
</organism>
<evidence type="ECO:0000256" key="1">
    <source>
        <dbReference type="SAM" id="MobiDB-lite"/>
    </source>
</evidence>
<dbReference type="EMBL" id="JAPMOU010000011">
    <property type="protein sequence ID" value="MDE1462444.1"/>
    <property type="molecule type" value="Genomic_DNA"/>
</dbReference>
<evidence type="ECO:0008006" key="5">
    <source>
        <dbReference type="Google" id="ProtNLM"/>
    </source>
</evidence>
<evidence type="ECO:0000313" key="4">
    <source>
        <dbReference type="Proteomes" id="UP001528823"/>
    </source>
</evidence>
<feature type="compositionally biased region" description="Pro residues" evidence="1">
    <location>
        <begin position="21"/>
        <end position="30"/>
    </location>
</feature>
<proteinExistence type="predicted"/>
<evidence type="ECO:0000313" key="3">
    <source>
        <dbReference type="EMBL" id="MDE1462444.1"/>
    </source>
</evidence>
<keyword evidence="2" id="KW-0812">Transmembrane</keyword>
<reference evidence="3 4" key="1">
    <citation type="submission" date="2022-11" db="EMBL/GenBank/DDBJ databases">
        <title>Spartinivicinus poritis sp. nov., isolated from scleractinian coral Porites lutea.</title>
        <authorList>
            <person name="Zhang G."/>
            <person name="Cai L."/>
            <person name="Wei Q."/>
        </authorList>
    </citation>
    <scope>NUCLEOTIDE SEQUENCE [LARGE SCALE GENOMIC DNA]</scope>
    <source>
        <strain evidence="3 4">A2-2</strain>
    </source>
</reference>
<evidence type="ECO:0000256" key="2">
    <source>
        <dbReference type="SAM" id="Phobius"/>
    </source>
</evidence>
<dbReference type="Proteomes" id="UP001528823">
    <property type="component" value="Unassembled WGS sequence"/>
</dbReference>
<accession>A0ABT5U7U7</accession>